<sequence length="264" mass="29418">MELIKLKVLDDKGTILLTCPAAEQLSLVYRAAYRPGDRISLEIGTPGQYIVAQFEDTMAPALIYVEKREINFHIPFGEQAITYSPKSFAGECHIIRARFATPEEIAARRNLALNPYDEHGDTGFYPHASANVETRGEAVFAARNAVDGLYENDGHGVWPYQSWGINRDPNAALTLDFGRRVTVDELRLTLRADFPHDSWWTQAAVQFDDGSTEVLALEKTAAPQRFAIAPRTVTRLVLCELKKADDPSPFPALTQIEAWGVEAQ</sequence>
<dbReference type="Proteomes" id="UP000886751">
    <property type="component" value="Unassembled WGS sequence"/>
</dbReference>
<dbReference type="AlphaFoldDB" id="A0A9D2BUI0"/>
<evidence type="ECO:0000313" key="1">
    <source>
        <dbReference type="EMBL" id="HIX94611.1"/>
    </source>
</evidence>
<name>A0A9D2BUI0_9FIRM</name>
<evidence type="ECO:0000313" key="2">
    <source>
        <dbReference type="Proteomes" id="UP000886751"/>
    </source>
</evidence>
<protein>
    <submittedName>
        <fullName evidence="1">Carbohydrate-binding protein</fullName>
    </submittedName>
</protein>
<gene>
    <name evidence="1" type="ORF">H9846_04055</name>
</gene>
<proteinExistence type="predicted"/>
<dbReference type="SUPFAM" id="SSF49785">
    <property type="entry name" value="Galactose-binding domain-like"/>
    <property type="match status" value="1"/>
</dbReference>
<reference evidence="1" key="1">
    <citation type="journal article" date="2021" name="PeerJ">
        <title>Extensive microbial diversity within the chicken gut microbiome revealed by metagenomics and culture.</title>
        <authorList>
            <person name="Gilroy R."/>
            <person name="Ravi A."/>
            <person name="Getino M."/>
            <person name="Pursley I."/>
            <person name="Horton D.L."/>
            <person name="Alikhan N.F."/>
            <person name="Baker D."/>
            <person name="Gharbi K."/>
            <person name="Hall N."/>
            <person name="Watson M."/>
            <person name="Adriaenssens E.M."/>
            <person name="Foster-Nyarko E."/>
            <person name="Jarju S."/>
            <person name="Secka A."/>
            <person name="Antonio M."/>
            <person name="Oren A."/>
            <person name="Chaudhuri R.R."/>
            <person name="La Ragione R."/>
            <person name="Hildebrand F."/>
            <person name="Pallen M.J."/>
        </authorList>
    </citation>
    <scope>NUCLEOTIDE SEQUENCE</scope>
    <source>
        <strain evidence="1">ChiHecec2B26-7398</strain>
    </source>
</reference>
<comment type="caution">
    <text evidence="1">The sequence shown here is derived from an EMBL/GenBank/DDBJ whole genome shotgun (WGS) entry which is preliminary data.</text>
</comment>
<dbReference type="InterPro" id="IPR008979">
    <property type="entry name" value="Galactose-bd-like_sf"/>
</dbReference>
<organism evidence="1 2">
    <name type="scientific">Candidatus Gemmiger excrementipullorum</name>
    <dbReference type="NCBI Taxonomy" id="2838610"/>
    <lineage>
        <taxon>Bacteria</taxon>
        <taxon>Bacillati</taxon>
        <taxon>Bacillota</taxon>
        <taxon>Clostridia</taxon>
        <taxon>Eubacteriales</taxon>
        <taxon>Gemmiger</taxon>
    </lineage>
</organism>
<dbReference type="Gene3D" id="2.60.120.260">
    <property type="entry name" value="Galactose-binding domain-like"/>
    <property type="match status" value="1"/>
</dbReference>
<accession>A0A9D2BUI0</accession>
<dbReference type="EMBL" id="DXEI01000063">
    <property type="protein sequence ID" value="HIX94611.1"/>
    <property type="molecule type" value="Genomic_DNA"/>
</dbReference>
<reference evidence="1" key="2">
    <citation type="submission" date="2021-04" db="EMBL/GenBank/DDBJ databases">
        <authorList>
            <person name="Gilroy R."/>
        </authorList>
    </citation>
    <scope>NUCLEOTIDE SEQUENCE</scope>
    <source>
        <strain evidence="1">ChiHecec2B26-7398</strain>
    </source>
</reference>